<dbReference type="GO" id="GO:0008270">
    <property type="term" value="F:zinc ion binding"/>
    <property type="evidence" value="ECO:0007669"/>
    <property type="project" value="UniProtKB-KW"/>
</dbReference>
<dbReference type="KEGG" id="csty:KN1_21790"/>
<reference evidence="6 7" key="1">
    <citation type="submission" date="2021-04" db="EMBL/GenBank/DDBJ databases">
        <title>Complete genome sequence of Stygiolobus sp. KN-1.</title>
        <authorList>
            <person name="Nakamura K."/>
            <person name="Sakai H."/>
            <person name="Kurosawa N."/>
        </authorList>
    </citation>
    <scope>NUCLEOTIDE SEQUENCE [LARGE SCALE GENOMIC DNA]</scope>
    <source>
        <strain evidence="6 7">KN-1</strain>
    </source>
</reference>
<evidence type="ECO:0000256" key="2">
    <source>
        <dbReference type="ARBA" id="ARBA00022771"/>
    </source>
</evidence>
<accession>A0A8D5U8H0</accession>
<keyword evidence="7" id="KW-1185">Reference proteome</keyword>
<evidence type="ECO:0000313" key="7">
    <source>
        <dbReference type="Proteomes" id="UP000825123"/>
    </source>
</evidence>
<dbReference type="Gene3D" id="2.60.200.20">
    <property type="match status" value="1"/>
</dbReference>
<feature type="domain" description="RanBP2-type" evidence="5">
    <location>
        <begin position="3"/>
        <end position="22"/>
    </location>
</feature>
<evidence type="ECO:0000256" key="1">
    <source>
        <dbReference type="ARBA" id="ARBA00022723"/>
    </source>
</evidence>
<feature type="region of interest" description="Disordered" evidence="4">
    <location>
        <begin position="27"/>
        <end position="111"/>
    </location>
</feature>
<proteinExistence type="predicted"/>
<name>A0A8D5U8H0_9CREN</name>
<dbReference type="SMART" id="SM00240">
    <property type="entry name" value="FHA"/>
    <property type="match status" value="1"/>
</dbReference>
<dbReference type="EMBL" id="AP024597">
    <property type="protein sequence ID" value="BCU70882.1"/>
    <property type="molecule type" value="Genomic_DNA"/>
</dbReference>
<dbReference type="InterPro" id="IPR000253">
    <property type="entry name" value="FHA_dom"/>
</dbReference>
<dbReference type="InterPro" id="IPR008984">
    <property type="entry name" value="SMAD_FHA_dom_sf"/>
</dbReference>
<dbReference type="Pfam" id="PF13240">
    <property type="entry name" value="Zn_Ribbon_1"/>
    <property type="match status" value="1"/>
</dbReference>
<feature type="compositionally biased region" description="Pro residues" evidence="4">
    <location>
        <begin position="85"/>
        <end position="97"/>
    </location>
</feature>
<dbReference type="InterPro" id="IPR026870">
    <property type="entry name" value="Zinc_ribbon_dom"/>
</dbReference>
<dbReference type="Pfam" id="PF00498">
    <property type="entry name" value="FHA"/>
    <property type="match status" value="1"/>
</dbReference>
<organism evidence="6 7">
    <name type="scientific">Stygiolobus caldivivus</name>
    <dbReference type="NCBI Taxonomy" id="2824673"/>
    <lineage>
        <taxon>Archaea</taxon>
        <taxon>Thermoproteota</taxon>
        <taxon>Thermoprotei</taxon>
        <taxon>Sulfolobales</taxon>
        <taxon>Sulfolobaceae</taxon>
        <taxon>Stygiolobus</taxon>
    </lineage>
</organism>
<evidence type="ECO:0000256" key="3">
    <source>
        <dbReference type="ARBA" id="ARBA00022833"/>
    </source>
</evidence>
<dbReference type="RefSeq" id="WP_221287560.1">
    <property type="nucleotide sequence ID" value="NZ_AP024597.1"/>
</dbReference>
<keyword evidence="1" id="KW-0479">Metal-binding</keyword>
<sequence length="225" mass="24370">MPWKCPVCGYENTDDSLFCIKCGTQKPSDQTVQAATPPQMPVQTPPPTPVSPPPTDQNVQPPPAPMAPPPTPQPSTPPMDQSASPVPPSPIPQPPTPAQQVITQPPPQVPPQPMATGAKYYILFINTPYAGLINQKVPLSFDIFPSISVGRSPENVIIVPDPEISRRHAVISLENGDLYIEDLNSTNGTYVYDGKIFQPVKGKQKVEPNSIIKLGNQTMIKIIKE</sequence>
<dbReference type="AlphaFoldDB" id="A0A8D5U8H0"/>
<keyword evidence="3" id="KW-0862">Zinc</keyword>
<evidence type="ECO:0000256" key="4">
    <source>
        <dbReference type="SAM" id="MobiDB-lite"/>
    </source>
</evidence>
<evidence type="ECO:0000313" key="6">
    <source>
        <dbReference type="EMBL" id="BCU70882.1"/>
    </source>
</evidence>
<dbReference type="SUPFAM" id="SSF49879">
    <property type="entry name" value="SMAD/FHA domain"/>
    <property type="match status" value="1"/>
</dbReference>
<dbReference type="PROSITE" id="PS01358">
    <property type="entry name" value="ZF_RANBP2_1"/>
    <property type="match status" value="1"/>
</dbReference>
<dbReference type="SMART" id="SM00547">
    <property type="entry name" value="ZnF_RBZ"/>
    <property type="match status" value="1"/>
</dbReference>
<dbReference type="CDD" id="cd22680">
    <property type="entry name" value="FHA_ArnA-like"/>
    <property type="match status" value="1"/>
</dbReference>
<dbReference type="GeneID" id="66163910"/>
<dbReference type="InterPro" id="IPR001876">
    <property type="entry name" value="Znf_RanBP2"/>
</dbReference>
<dbReference type="Proteomes" id="UP000825123">
    <property type="component" value="Chromosome"/>
</dbReference>
<dbReference type="PANTHER" id="PTHR23308">
    <property type="entry name" value="NUCLEAR INHIBITOR OF PROTEIN PHOSPHATASE-1"/>
    <property type="match status" value="1"/>
</dbReference>
<protein>
    <recommendedName>
        <fullName evidence="5">RanBP2-type domain-containing protein</fullName>
    </recommendedName>
</protein>
<evidence type="ECO:0000259" key="5">
    <source>
        <dbReference type="PROSITE" id="PS01358"/>
    </source>
</evidence>
<dbReference type="InterPro" id="IPR050923">
    <property type="entry name" value="Cell_Proc_Reg/RNA_Proc"/>
</dbReference>
<feature type="compositionally biased region" description="Pro residues" evidence="4">
    <location>
        <begin position="38"/>
        <end position="77"/>
    </location>
</feature>
<gene>
    <name evidence="6" type="ORF">KN1_21790</name>
</gene>
<keyword evidence="2" id="KW-0863">Zinc-finger</keyword>
<dbReference type="Gene3D" id="4.10.1060.10">
    <property type="entry name" value="Zinc finger, RanBP2-type"/>
    <property type="match status" value="1"/>
</dbReference>